<dbReference type="OrthoDB" id="276546at2759"/>
<dbReference type="GO" id="GO:0003959">
    <property type="term" value="F:NADPH dehydrogenase activity"/>
    <property type="evidence" value="ECO:0007669"/>
    <property type="project" value="TreeGrafter"/>
</dbReference>
<gene>
    <name evidence="5" type="ORF">PAC_17601</name>
</gene>
<dbReference type="Pfam" id="PF00724">
    <property type="entry name" value="Oxidored_FMN"/>
    <property type="match status" value="2"/>
</dbReference>
<dbReference type="AlphaFoldDB" id="A0A1L7XRM4"/>
<feature type="domain" description="NADH:flavin oxidoreductase/NADH oxidase N-terminal" evidence="4">
    <location>
        <begin position="18"/>
        <end position="306"/>
    </location>
</feature>
<dbReference type="PANTHER" id="PTHR22893">
    <property type="entry name" value="NADH OXIDOREDUCTASE-RELATED"/>
    <property type="match status" value="1"/>
</dbReference>
<keyword evidence="3" id="KW-0560">Oxidoreductase</keyword>
<organism evidence="5 6">
    <name type="scientific">Phialocephala subalpina</name>
    <dbReference type="NCBI Taxonomy" id="576137"/>
    <lineage>
        <taxon>Eukaryota</taxon>
        <taxon>Fungi</taxon>
        <taxon>Dikarya</taxon>
        <taxon>Ascomycota</taxon>
        <taxon>Pezizomycotina</taxon>
        <taxon>Leotiomycetes</taxon>
        <taxon>Helotiales</taxon>
        <taxon>Mollisiaceae</taxon>
        <taxon>Phialocephala</taxon>
        <taxon>Phialocephala fortinii species complex</taxon>
    </lineage>
</organism>
<dbReference type="InterPro" id="IPR001155">
    <property type="entry name" value="OxRdtase_FMN_N"/>
</dbReference>
<accession>A0A1L7XRM4</accession>
<comment type="cofactor">
    <cofactor evidence="1">
        <name>FMN</name>
        <dbReference type="ChEBI" id="CHEBI:58210"/>
    </cofactor>
</comment>
<dbReference type="PANTHER" id="PTHR22893:SF129">
    <property type="entry name" value="FLAVIN OXIDOREDUCTASE HXNT"/>
    <property type="match status" value="1"/>
</dbReference>
<reference evidence="5 6" key="1">
    <citation type="submission" date="2016-03" db="EMBL/GenBank/DDBJ databases">
        <authorList>
            <person name="Ploux O."/>
        </authorList>
    </citation>
    <scope>NUCLEOTIDE SEQUENCE [LARGE SCALE GENOMIC DNA]</scope>
    <source>
        <strain evidence="5 6">UAMH 11012</strain>
    </source>
</reference>
<evidence type="ECO:0000256" key="1">
    <source>
        <dbReference type="ARBA" id="ARBA00001917"/>
    </source>
</evidence>
<dbReference type="GO" id="GO:0010181">
    <property type="term" value="F:FMN binding"/>
    <property type="evidence" value="ECO:0007669"/>
    <property type="project" value="InterPro"/>
</dbReference>
<dbReference type="GO" id="GO:0016628">
    <property type="term" value="F:oxidoreductase activity, acting on the CH-CH group of donors, NAD or NADP as acceptor"/>
    <property type="evidence" value="ECO:0007669"/>
    <property type="project" value="UniProtKB-ARBA"/>
</dbReference>
<dbReference type="STRING" id="576137.A0A1L7XRM4"/>
<comment type="similarity">
    <text evidence="2">Belongs to the NADH:flavin oxidoreductase/NADH oxidase family.</text>
</comment>
<evidence type="ECO:0000259" key="4">
    <source>
        <dbReference type="Pfam" id="PF00724"/>
    </source>
</evidence>
<feature type="domain" description="NADH:flavin oxidoreductase/NADH oxidase N-terminal" evidence="4">
    <location>
        <begin position="334"/>
        <end position="382"/>
    </location>
</feature>
<proteinExistence type="inferred from homology"/>
<evidence type="ECO:0000313" key="5">
    <source>
        <dbReference type="EMBL" id="CZR67702.1"/>
    </source>
</evidence>
<protein>
    <submittedName>
        <fullName evidence="5">Related to OYE2-NADPH dehydrogenase (Old yellow enzyme), isoform 1</fullName>
    </submittedName>
</protein>
<dbReference type="InterPro" id="IPR045247">
    <property type="entry name" value="Oye-like"/>
</dbReference>
<dbReference type="Gene3D" id="3.20.20.70">
    <property type="entry name" value="Aldolase class I"/>
    <property type="match status" value="1"/>
</dbReference>
<sequence>MPSRISPSGFKALADTAVFSPVQLGSLKLDHRIIQAPLTRMRGVKESDGVWAPGDIAVEYYSQRANKGGLSLTEATNISATASGYPGIPGLFTPGQIAGWKKVTEGVHAKGGFIYCQIWHVGRATSSKLIGRPTISSSNIPIKGNAVDGTDYASDAPTPATVEELHQITKDFAEAAKRAVNEAGFDGVEIHGANGYLLEQFLHDNVNKRTDSYGGSVENRCRFPLEVVKAVTSAIGADKVGIRLSPYNYFQDTKDSNPNAHWAYLCNELATMPRLAYVHMVEPRFDEVLDEQAKLDALAAYSKNPTEGVEAEVTAKAGVNSLVPFQRILARGGVKFLAAGNFDRDNIEAKIVSGDADAIVMGRHYIANPDLVERLKEGLPLNKYDRTTFYGADPPTKGYTDYPFYEPSVKA</sequence>
<dbReference type="GO" id="GO:0005829">
    <property type="term" value="C:cytosol"/>
    <property type="evidence" value="ECO:0007669"/>
    <property type="project" value="UniProtKB-ARBA"/>
</dbReference>
<dbReference type="InterPro" id="IPR013785">
    <property type="entry name" value="Aldolase_TIM"/>
</dbReference>
<dbReference type="CDD" id="cd02933">
    <property type="entry name" value="OYE_like_FMN"/>
    <property type="match status" value="1"/>
</dbReference>
<dbReference type="EMBL" id="FJOG01000046">
    <property type="protein sequence ID" value="CZR67702.1"/>
    <property type="molecule type" value="Genomic_DNA"/>
</dbReference>
<name>A0A1L7XRM4_9HELO</name>
<keyword evidence="6" id="KW-1185">Reference proteome</keyword>
<dbReference type="FunFam" id="3.20.20.70:FF:000059">
    <property type="entry name" value="N-ethylmaleimide reductase, FMN-linked"/>
    <property type="match status" value="1"/>
</dbReference>
<dbReference type="Proteomes" id="UP000184330">
    <property type="component" value="Unassembled WGS sequence"/>
</dbReference>
<evidence type="ECO:0000313" key="6">
    <source>
        <dbReference type="Proteomes" id="UP000184330"/>
    </source>
</evidence>
<dbReference type="SUPFAM" id="SSF51395">
    <property type="entry name" value="FMN-linked oxidoreductases"/>
    <property type="match status" value="1"/>
</dbReference>
<evidence type="ECO:0000256" key="2">
    <source>
        <dbReference type="ARBA" id="ARBA00005979"/>
    </source>
</evidence>
<evidence type="ECO:0000256" key="3">
    <source>
        <dbReference type="ARBA" id="ARBA00023002"/>
    </source>
</evidence>